<feature type="compositionally biased region" description="Polar residues" evidence="1">
    <location>
        <begin position="1401"/>
        <end position="1419"/>
    </location>
</feature>
<evidence type="ECO:0000313" key="5">
    <source>
        <dbReference type="Proteomes" id="UP000009046"/>
    </source>
</evidence>
<name>E0VKB4_PEDHC</name>
<dbReference type="EMBL" id="AAZO01003006">
    <property type="status" value="NOT_ANNOTATED_CDS"/>
    <property type="molecule type" value="Genomic_DNA"/>
</dbReference>
<feature type="compositionally biased region" description="Low complexity" evidence="1">
    <location>
        <begin position="364"/>
        <end position="373"/>
    </location>
</feature>
<evidence type="ECO:0000259" key="2">
    <source>
        <dbReference type="PROSITE" id="PS50812"/>
    </source>
</evidence>
<feature type="compositionally biased region" description="Basic and acidic residues" evidence="1">
    <location>
        <begin position="561"/>
        <end position="579"/>
    </location>
</feature>
<accession>E0VKB4</accession>
<feature type="region of interest" description="Disordered" evidence="1">
    <location>
        <begin position="1401"/>
        <end position="1436"/>
    </location>
</feature>
<dbReference type="InParanoid" id="E0VKB4"/>
<dbReference type="PROSITE" id="PS50812">
    <property type="entry name" value="PWWP"/>
    <property type="match status" value="1"/>
</dbReference>
<evidence type="ECO:0000313" key="3">
    <source>
        <dbReference type="EMBL" id="EEB13820.1"/>
    </source>
</evidence>
<dbReference type="GO" id="GO:0005634">
    <property type="term" value="C:nucleus"/>
    <property type="evidence" value="ECO:0007669"/>
    <property type="project" value="TreeGrafter"/>
</dbReference>
<dbReference type="SUPFAM" id="SSF63748">
    <property type="entry name" value="Tudor/PWWP/MBT"/>
    <property type="match status" value="1"/>
</dbReference>
<dbReference type="KEGG" id="phu:Phum_PHUM259770"/>
<dbReference type="VEuPathDB" id="VectorBase:PHUM259770"/>
<feature type="region of interest" description="Disordered" evidence="1">
    <location>
        <begin position="561"/>
        <end position="650"/>
    </location>
</feature>
<dbReference type="HOGENOM" id="CLU_001512_0_0_1"/>
<dbReference type="eggNOG" id="ENOG502QTC7">
    <property type="taxonomic scope" value="Eukaryota"/>
</dbReference>
<dbReference type="Gene3D" id="2.30.30.140">
    <property type="match status" value="1"/>
</dbReference>
<feature type="domain" description="PWWP" evidence="2">
    <location>
        <begin position="1581"/>
        <end position="1634"/>
    </location>
</feature>
<dbReference type="CDD" id="cd20141">
    <property type="entry name" value="PWWP_MBD5"/>
    <property type="match status" value="1"/>
</dbReference>
<feature type="region of interest" description="Disordered" evidence="1">
    <location>
        <begin position="345"/>
        <end position="375"/>
    </location>
</feature>
<dbReference type="CTD" id="8235369"/>
<dbReference type="InterPro" id="IPR000313">
    <property type="entry name" value="PWWP_dom"/>
</dbReference>
<dbReference type="PANTHER" id="PTHR16112">
    <property type="entry name" value="METHYL-CPG BINDING PROTEIN, DROSOPHILA"/>
    <property type="match status" value="1"/>
</dbReference>
<dbReference type="Proteomes" id="UP000009046">
    <property type="component" value="Unassembled WGS sequence"/>
</dbReference>
<dbReference type="RefSeq" id="XP_002426558.1">
    <property type="nucleotide sequence ID" value="XM_002426513.1"/>
</dbReference>
<feature type="compositionally biased region" description="Low complexity" evidence="1">
    <location>
        <begin position="615"/>
        <end position="632"/>
    </location>
</feature>
<keyword evidence="5" id="KW-1185">Reference proteome</keyword>
<reference evidence="3" key="1">
    <citation type="submission" date="2007-04" db="EMBL/GenBank/DDBJ databases">
        <title>Annotation of Pediculus humanus corporis strain USDA.</title>
        <authorList>
            <person name="Kirkness E."/>
            <person name="Hannick L."/>
            <person name="Hass B."/>
            <person name="Bruggner R."/>
            <person name="Lawson D."/>
            <person name="Bidwell S."/>
            <person name="Joardar V."/>
            <person name="Caler E."/>
            <person name="Walenz B."/>
            <person name="Inman J."/>
            <person name="Schobel S."/>
            <person name="Galinsky K."/>
            <person name="Amedeo P."/>
            <person name="Strausberg R."/>
        </authorList>
    </citation>
    <scope>NUCLEOTIDE SEQUENCE</scope>
    <source>
        <strain evidence="3">USDA</strain>
    </source>
</reference>
<gene>
    <name evidence="4" type="primary">8235369</name>
    <name evidence="3" type="ORF">Phum_PHUM259770</name>
</gene>
<proteinExistence type="predicted"/>
<dbReference type="STRING" id="121224.E0VKB4"/>
<feature type="compositionally biased region" description="Basic residues" evidence="1">
    <location>
        <begin position="350"/>
        <end position="361"/>
    </location>
</feature>
<evidence type="ECO:0000313" key="4">
    <source>
        <dbReference type="EnsemblMetazoa" id="PHUM259770-PA"/>
    </source>
</evidence>
<dbReference type="GO" id="GO:0010369">
    <property type="term" value="C:chromocenter"/>
    <property type="evidence" value="ECO:0007669"/>
    <property type="project" value="TreeGrafter"/>
</dbReference>
<dbReference type="OrthoDB" id="641149at2759"/>
<protein>
    <recommendedName>
        <fullName evidence="2">PWWP domain-containing protein</fullName>
    </recommendedName>
</protein>
<dbReference type="PANTHER" id="PTHR16112:SF16">
    <property type="entry name" value="SIX-BANDED, ISOFORM H"/>
    <property type="match status" value="1"/>
</dbReference>
<dbReference type="FunCoup" id="E0VKB4">
    <property type="interactions" value="127"/>
</dbReference>
<evidence type="ECO:0000256" key="1">
    <source>
        <dbReference type="SAM" id="MobiDB-lite"/>
    </source>
</evidence>
<dbReference type="EMBL" id="AAZO01003007">
    <property type="status" value="NOT_ANNOTATED_CDS"/>
    <property type="molecule type" value="Genomic_DNA"/>
</dbReference>
<reference evidence="3" key="2">
    <citation type="submission" date="2007-04" db="EMBL/GenBank/DDBJ databases">
        <title>The genome of the human body louse.</title>
        <authorList>
            <consortium name="The Human Body Louse Genome Consortium"/>
            <person name="Kirkness E."/>
            <person name="Walenz B."/>
            <person name="Hass B."/>
            <person name="Bruggner R."/>
            <person name="Strausberg R."/>
        </authorList>
    </citation>
    <scope>NUCLEOTIDE SEQUENCE</scope>
    <source>
        <strain evidence="3">USDA</strain>
    </source>
</reference>
<dbReference type="GeneID" id="8235369"/>
<dbReference type="OMA" id="REMTKLC"/>
<dbReference type="EnsemblMetazoa" id="PHUM259770-RA">
    <property type="protein sequence ID" value="PHUM259770-PA"/>
    <property type="gene ID" value="PHUM259770"/>
</dbReference>
<dbReference type="GO" id="GO:0003682">
    <property type="term" value="F:chromatin binding"/>
    <property type="evidence" value="ECO:0007669"/>
    <property type="project" value="TreeGrafter"/>
</dbReference>
<dbReference type="Pfam" id="PF00855">
    <property type="entry name" value="PWWP"/>
    <property type="match status" value="1"/>
</dbReference>
<sequence>MTPTNIALSSIEQIKMYLQTMGTCKCGLECPVNCESVFNFNPKVISRPWDSSDSEQTRLCNHKRKAPISGSSSDQDGGGPHKNVKLGSRKEIVPCKKKKKKNINNSSGVSVSQLLAQRDRALAAATAAARWPSPGGVLSENVSYQNIIPNQYQGIQVIRNQPPLRQQQHFENNNIQNANAYKGEPPPAQGLDDKVPQFPCVNVINNAGREETVLNVNGVNQVLSENHSAGNDLMRQTQINVNSLGSQRQDVGQTVVNHTINYNNHCGQEFLQNTVMTPKPEGVVIAPQGMILPHNVMMQRPRSIPPWHQAGLTMNKKPVPETPNVVYDKVPYIQQQMPPPTLVLEDATSRKKHKVNSKVKKASQDPPQQSQPSFMENPSAYLAQQTALLHNTISRPNFNILNTRPDVQPNIIRPNSPNTSLGITSSALVNNSNSVVSSGVLVPFSRNGTFTLRPTVGQKLDSNNLMQSQIIQKNISEKENVSNRENNSNGFGTVRNVTFNNHVCPNMNCMNCKNSSIFNNIEKDNSNDQQHISEKIKFIKEDLEKVDTELNKQVCSKNDCRASEQCRGDAKQSRTKDETFMEDNPVTSSTEHHASIQFNQKVVSDSRPIQGGTISTSNESPQPQPSPTSSNTFRQEISSPKHSELLPQSPVLGNVQISSTNSSYAAPLPNSVKLVRENDNNLNSSNADNLHKTNGTVPTVQTLQRNGCPSKRSNSPNNDVKYKFHNRTFANVSTSSDQNTESNFYKQENQIKIQPVSSSSREEREIRQKDNEIKGNRLVKTMASSHTASSNTITSVQAGRTQTATVTVSNNSNSPSTVSLINISGQNILNAITQKTKNKSPLEMVQSVVSSIQTSSEVSKSELQTNITPASKNLLTTSNVITTNIFTTPVSVTTSILANDNSNAAATVLKTSPGGLQTGHILVSSNGQYIVASNGNVIPQTNLGSLKLSQTGSMPPMSASPVVTNVTGAVTQVLPAVGVAQQVLGQSTVLVNAVPAPFMIQPGVMAVDTGIGRLAVATGNVLQGNVIDNNALRNSIRGVAPEKVKNKKNNKKRKNQLTSLVHMTSPNNVILNQPFGPQNFAVSPGGSVQPLQAVTLVQGKQGAPTQIVMNNQNNFNQFSSQPQQINLLQPVNLASVSNFPAFQQFIVPGLGNMVMSTDGTTTILPDTNIGVQLQLQNVNGQNVLTPVQNTSFINGQSILSTPTGMLIRAPNNQQKIIQNNPSPQFLSPNNSQFLVNQFQGQLSPLIAASLSPNQQIFASSPQRQSPQDFIQIIPTSSSQNTTVVQQNTTIVQQQTTMVSNNQNLLNNSGKSNFILSNSNNVDKPIELQILGTTQRSSQPPKTVAGTHVQQPNVQAQKIMVQDKMDFGTQHSVSTQTTVSEEPTILGGGVTTNNTFCQTLNSNWSGSPPDTTTHSPVESDTNYERIPTPSEDKSDTIPQAMVQYVSSSISECESENEGYILPGIRKRVTSGDNNLSLKSNKSKNIVESSTILQETGVQIQIRNNFVSSDHMRSGGGGGGGGGDECIVSSHSDINVQDKRIESQSNNSSYQEEDKVVRLVDALIGENKPNDLEDEDSKEKLSEGDLVWGPVRGSPAWPGKLIGLNGTGGKAVVRWFGCNSSPTKVNISQLQSLSQGLEAHHRASNKGRKNRRLNVELEAAIQEAMLELDRMTDREKKIVVGTGRGRSRRLNR</sequence>
<organism>
    <name type="scientific">Pediculus humanus subsp. corporis</name>
    <name type="common">Body louse</name>
    <dbReference type="NCBI Taxonomy" id="121224"/>
    <lineage>
        <taxon>Eukaryota</taxon>
        <taxon>Metazoa</taxon>
        <taxon>Ecdysozoa</taxon>
        <taxon>Arthropoda</taxon>
        <taxon>Hexapoda</taxon>
        <taxon>Insecta</taxon>
        <taxon>Pterygota</taxon>
        <taxon>Neoptera</taxon>
        <taxon>Paraneoptera</taxon>
        <taxon>Psocodea</taxon>
        <taxon>Troctomorpha</taxon>
        <taxon>Phthiraptera</taxon>
        <taxon>Anoplura</taxon>
        <taxon>Pediculidae</taxon>
        <taxon>Pediculus</taxon>
    </lineage>
</organism>
<dbReference type="EMBL" id="DS235241">
    <property type="protein sequence ID" value="EEB13820.1"/>
    <property type="molecule type" value="Genomic_DNA"/>
</dbReference>
<reference evidence="4" key="3">
    <citation type="submission" date="2021-02" db="UniProtKB">
        <authorList>
            <consortium name="EnsemblMetazoa"/>
        </authorList>
    </citation>
    <scope>IDENTIFICATION</scope>
    <source>
        <strain evidence="4">USDA</strain>
    </source>
</reference>
<feature type="region of interest" description="Disordered" evidence="1">
    <location>
        <begin position="47"/>
        <end position="88"/>
    </location>
</feature>